<dbReference type="Proteomes" id="UP000008044">
    <property type="component" value="Chromosome"/>
</dbReference>
<protein>
    <submittedName>
        <fullName evidence="2">Signal peptide protein</fullName>
    </submittedName>
</protein>
<dbReference type="KEGG" id="pec:W5S_3087"/>
<organism evidence="2 3">
    <name type="scientific">Pectobacterium parmentieri</name>
    <dbReference type="NCBI Taxonomy" id="1905730"/>
    <lineage>
        <taxon>Bacteria</taxon>
        <taxon>Pseudomonadati</taxon>
        <taxon>Pseudomonadota</taxon>
        <taxon>Gammaproteobacteria</taxon>
        <taxon>Enterobacterales</taxon>
        <taxon>Pectobacteriaceae</taxon>
        <taxon>Pectobacterium</taxon>
    </lineage>
</organism>
<sequence>MKGNIKALILALSAFTCAASAQSINIEVLSATVKDKKIDDATVILQKNGAQSVTARSDAAGRAALNAPFSVDQDSLLIIKKEGYSDLVVKCPCDGMTYAVSPVMKSLDGMRIVLTWGEKPFDLDSHLIYPGNHIYFSHKKGRDANLDVDDTDSFGPETITIDKKAFR</sequence>
<dbReference type="PATRIC" id="fig|1166016.3.peg.3137"/>
<dbReference type="HOGENOM" id="CLU_089590_0_0_6"/>
<proteinExistence type="predicted"/>
<dbReference type="EMBL" id="CP003415">
    <property type="protein sequence ID" value="AFI91167.1"/>
    <property type="molecule type" value="Genomic_DNA"/>
</dbReference>
<dbReference type="STRING" id="1905730.W5S_3087"/>
<evidence type="ECO:0000313" key="3">
    <source>
        <dbReference type="Proteomes" id="UP000008044"/>
    </source>
</evidence>
<keyword evidence="1" id="KW-0732">Signal</keyword>
<name>A0A0H3I6J2_PECPM</name>
<evidence type="ECO:0000313" key="2">
    <source>
        <dbReference type="EMBL" id="AFI91167.1"/>
    </source>
</evidence>
<reference evidence="2 3" key="1">
    <citation type="journal article" date="2012" name="J. Bacteriol.">
        <title>Genome sequence of Pectobacterium sp. strain SCC3193.</title>
        <authorList>
            <person name="Koskinen J.P."/>
            <person name="Laine P."/>
            <person name="Niemi O."/>
            <person name="Nykyri J."/>
            <person name="Harjunpaa H."/>
            <person name="Auvinen P."/>
            <person name="Paulin L."/>
            <person name="Pirhonen M."/>
            <person name="Palva T."/>
            <person name="Holm L."/>
        </authorList>
    </citation>
    <scope>NUCLEOTIDE SEQUENCE [LARGE SCALE GENOMIC DNA]</scope>
    <source>
        <strain evidence="2 3">SCC3193</strain>
    </source>
</reference>
<feature type="signal peptide" evidence="1">
    <location>
        <begin position="1"/>
        <end position="21"/>
    </location>
</feature>
<gene>
    <name evidence="2" type="ordered locus">W5S_3087</name>
</gene>
<evidence type="ECO:0000256" key="1">
    <source>
        <dbReference type="SAM" id="SignalP"/>
    </source>
</evidence>
<accession>A0A0H3I6J2</accession>
<dbReference type="AlphaFoldDB" id="A0A0H3I6J2"/>
<dbReference type="eggNOG" id="COG4676">
    <property type="taxonomic scope" value="Bacteria"/>
</dbReference>
<feature type="chain" id="PRO_5002612089" evidence="1">
    <location>
        <begin position="22"/>
        <end position="167"/>
    </location>
</feature>